<evidence type="ECO:0000256" key="1">
    <source>
        <dbReference type="ARBA" id="ARBA00022614"/>
    </source>
</evidence>
<reference evidence="6 7" key="1">
    <citation type="submission" date="2024-02" db="EMBL/GenBank/DDBJ databases">
        <title>De novo assembly and annotation of 12 fungi associated with fruit tree decline syndrome in Ontario, Canada.</title>
        <authorList>
            <person name="Sulman M."/>
            <person name="Ellouze W."/>
            <person name="Ilyukhin E."/>
        </authorList>
    </citation>
    <scope>NUCLEOTIDE SEQUENCE [LARGE SCALE GENOMIC DNA]</scope>
    <source>
        <strain evidence="6 7">M11/M66-122</strain>
    </source>
</reference>
<sequence>MTSQVKTGDRLSFDGAVCTVRYIGGVAGTTGTWLGVEWDEPSRGKHDGSHKGVRYFSCRSKAATAASFVRPTRPAEKPLSFVSALVGKYTAELSAAEAIQFSGKVAEEVGFEKIRRQQAQLSELKFAILDGARIASAYAEGDEKIRTLCPKIKDLDLSRNLFQRVGTVVAICSELDGLRSLRLNGNRFQGILEDVGINGAEEALKNVENLALEETLMTWEEMCHVATKFPDLSTLTASINQFSSLPETPFHTLSSTLTSLYLELNDFSSLSDIASLAALKSLRNLHLKGNQISSLAKDASGPLPVFPESLQYVDISYNQVATWAFVDDLPTCFPGLTSLRFAHNPIYDNPDPEYSVQSKTATEEAYMLMVGHLGNLKALNFGTITKDDRQNAEMFYLARIGKHLAAVPESEEADVIQRHKRYAELCELYGPPVVVREKEINPAFLEARLVTVHFVLQPPPEKSSDSDDPVASTQRTTRIPKSFDIYTVKGIAGKLFGVRPLALRLIWETGEWDPVAGFDDEVEDDSDEENDDGEEEEQRVEPGVSEQDTAASSQPGEGAGKAGKWVKREVELHDGPRQLGFCVDGLEAKIRVEIR</sequence>
<dbReference type="AlphaFoldDB" id="A0AAN9URU2"/>
<feature type="compositionally biased region" description="Acidic residues" evidence="4">
    <location>
        <begin position="518"/>
        <end position="538"/>
    </location>
</feature>
<organism evidence="6 7">
    <name type="scientific">Diatrype stigma</name>
    <dbReference type="NCBI Taxonomy" id="117547"/>
    <lineage>
        <taxon>Eukaryota</taxon>
        <taxon>Fungi</taxon>
        <taxon>Dikarya</taxon>
        <taxon>Ascomycota</taxon>
        <taxon>Pezizomycotina</taxon>
        <taxon>Sordariomycetes</taxon>
        <taxon>Xylariomycetidae</taxon>
        <taxon>Xylariales</taxon>
        <taxon>Diatrypaceae</taxon>
        <taxon>Diatrype</taxon>
    </lineage>
</organism>
<dbReference type="Gene3D" id="2.30.30.190">
    <property type="entry name" value="CAP Gly-rich-like domain"/>
    <property type="match status" value="1"/>
</dbReference>
<dbReference type="Gene3D" id="3.80.10.10">
    <property type="entry name" value="Ribonuclease Inhibitor"/>
    <property type="match status" value="2"/>
</dbReference>
<dbReference type="InterPro" id="IPR001611">
    <property type="entry name" value="Leu-rich_rpt"/>
</dbReference>
<keyword evidence="2" id="KW-0732">Signal</keyword>
<evidence type="ECO:0000313" key="7">
    <source>
        <dbReference type="Proteomes" id="UP001320420"/>
    </source>
</evidence>
<dbReference type="InterPro" id="IPR050328">
    <property type="entry name" value="Dev_Immune_Receptor"/>
</dbReference>
<evidence type="ECO:0000313" key="6">
    <source>
        <dbReference type="EMBL" id="KAK7752728.1"/>
    </source>
</evidence>
<evidence type="ECO:0000256" key="3">
    <source>
        <dbReference type="ARBA" id="ARBA00022737"/>
    </source>
</evidence>
<dbReference type="PROSITE" id="PS51450">
    <property type="entry name" value="LRR"/>
    <property type="match status" value="2"/>
</dbReference>
<dbReference type="PANTHER" id="PTHR24373:SF370">
    <property type="entry name" value="FISH-LIPS, ISOFORM E"/>
    <property type="match status" value="1"/>
</dbReference>
<keyword evidence="7" id="KW-1185">Reference proteome</keyword>
<dbReference type="InterPro" id="IPR032675">
    <property type="entry name" value="LRR_dom_sf"/>
</dbReference>
<keyword evidence="3" id="KW-0677">Repeat</keyword>
<dbReference type="InterPro" id="IPR000938">
    <property type="entry name" value="CAP-Gly_domain"/>
</dbReference>
<protein>
    <recommendedName>
        <fullName evidence="5">CAP-Gly domain-containing protein</fullName>
    </recommendedName>
</protein>
<evidence type="ECO:0000256" key="4">
    <source>
        <dbReference type="SAM" id="MobiDB-lite"/>
    </source>
</evidence>
<comment type="caution">
    <text evidence="6">The sequence shown here is derived from an EMBL/GenBank/DDBJ whole genome shotgun (WGS) entry which is preliminary data.</text>
</comment>
<name>A0AAN9URU2_9PEZI</name>
<accession>A0AAN9URU2</accession>
<dbReference type="PANTHER" id="PTHR24373">
    <property type="entry name" value="SLIT RELATED LEUCINE-RICH REPEAT NEURONAL PROTEIN"/>
    <property type="match status" value="1"/>
</dbReference>
<dbReference type="EMBL" id="JAKJXP020000035">
    <property type="protein sequence ID" value="KAK7752728.1"/>
    <property type="molecule type" value="Genomic_DNA"/>
</dbReference>
<dbReference type="GO" id="GO:0031012">
    <property type="term" value="C:extracellular matrix"/>
    <property type="evidence" value="ECO:0007669"/>
    <property type="project" value="TreeGrafter"/>
</dbReference>
<dbReference type="SUPFAM" id="SSF52058">
    <property type="entry name" value="L domain-like"/>
    <property type="match status" value="1"/>
</dbReference>
<dbReference type="PROSITE" id="PS50245">
    <property type="entry name" value="CAP_GLY_2"/>
    <property type="match status" value="1"/>
</dbReference>
<gene>
    <name evidence="6" type="ORF">SLS62_005280</name>
</gene>
<feature type="compositionally biased region" description="Polar residues" evidence="4">
    <location>
        <begin position="546"/>
        <end position="555"/>
    </location>
</feature>
<dbReference type="Pfam" id="PF01302">
    <property type="entry name" value="CAP_GLY"/>
    <property type="match status" value="1"/>
</dbReference>
<dbReference type="InterPro" id="IPR003591">
    <property type="entry name" value="Leu-rich_rpt_typical-subtyp"/>
</dbReference>
<dbReference type="SUPFAM" id="SSF74924">
    <property type="entry name" value="Cap-Gly domain"/>
    <property type="match status" value="1"/>
</dbReference>
<evidence type="ECO:0000259" key="5">
    <source>
        <dbReference type="PROSITE" id="PS50245"/>
    </source>
</evidence>
<dbReference type="Proteomes" id="UP001320420">
    <property type="component" value="Unassembled WGS sequence"/>
</dbReference>
<evidence type="ECO:0000256" key="2">
    <source>
        <dbReference type="ARBA" id="ARBA00022729"/>
    </source>
</evidence>
<feature type="domain" description="CAP-Gly" evidence="5">
    <location>
        <begin position="24"/>
        <end position="70"/>
    </location>
</feature>
<dbReference type="PROSITE" id="PS00845">
    <property type="entry name" value="CAP_GLY_1"/>
    <property type="match status" value="1"/>
</dbReference>
<keyword evidence="1" id="KW-0433">Leucine-rich repeat</keyword>
<feature type="region of interest" description="Disordered" evidence="4">
    <location>
        <begin position="515"/>
        <end position="569"/>
    </location>
</feature>
<dbReference type="InterPro" id="IPR036859">
    <property type="entry name" value="CAP-Gly_dom_sf"/>
</dbReference>
<proteinExistence type="predicted"/>
<dbReference type="SMART" id="SM00369">
    <property type="entry name" value="LRR_TYP"/>
    <property type="match status" value="3"/>
</dbReference>
<dbReference type="SMART" id="SM01052">
    <property type="entry name" value="CAP_GLY"/>
    <property type="match status" value="1"/>
</dbReference>